<evidence type="ECO:0000256" key="2">
    <source>
        <dbReference type="ARBA" id="ARBA00022692"/>
    </source>
</evidence>
<dbReference type="InterPro" id="IPR000742">
    <property type="entry name" value="EGF"/>
</dbReference>
<dbReference type="GO" id="GO:0009897">
    <property type="term" value="C:external side of plasma membrane"/>
    <property type="evidence" value="ECO:0007669"/>
    <property type="project" value="TreeGrafter"/>
</dbReference>
<protein>
    <submittedName>
        <fullName evidence="13">Disintegrin and metalloproteinase domain-containing protein 21-like</fullName>
    </submittedName>
</protein>
<evidence type="ECO:0000256" key="3">
    <source>
        <dbReference type="ARBA" id="ARBA00022989"/>
    </source>
</evidence>
<dbReference type="InterPro" id="IPR006586">
    <property type="entry name" value="ADAM_Cys-rich"/>
</dbReference>
<name>A0A383ZGS1_BALAC</name>
<reference evidence="13" key="1">
    <citation type="submission" date="2025-08" db="UniProtKB">
        <authorList>
            <consortium name="RefSeq"/>
        </authorList>
    </citation>
    <scope>IDENTIFICATION</scope>
</reference>
<dbReference type="SMART" id="SM00050">
    <property type="entry name" value="DISIN"/>
    <property type="match status" value="1"/>
</dbReference>
<dbReference type="PROSITE" id="PS50215">
    <property type="entry name" value="ADAM_MEPRO"/>
    <property type="match status" value="1"/>
</dbReference>
<keyword evidence="7" id="KW-0245">EGF-like domain</keyword>
<dbReference type="PANTHER" id="PTHR11905">
    <property type="entry name" value="ADAM A DISINTEGRIN AND METALLOPROTEASE DOMAIN"/>
    <property type="match status" value="1"/>
</dbReference>
<proteinExistence type="predicted"/>
<evidence type="ECO:0000256" key="4">
    <source>
        <dbReference type="ARBA" id="ARBA00023136"/>
    </source>
</evidence>
<dbReference type="FunFam" id="4.10.70.10:FF:000001">
    <property type="entry name" value="Disintegrin and metalloproteinase domain-containing protein 22"/>
    <property type="match status" value="1"/>
</dbReference>
<dbReference type="InParanoid" id="A0A383ZGS1"/>
<feature type="domain" description="Peptidase M12B" evidence="11">
    <location>
        <begin position="149"/>
        <end position="283"/>
    </location>
</feature>
<dbReference type="InterPro" id="IPR036436">
    <property type="entry name" value="Disintegrin_dom_sf"/>
</dbReference>
<dbReference type="Gene3D" id="3.40.390.10">
    <property type="entry name" value="Collagenase (Catalytic Domain)"/>
    <property type="match status" value="1"/>
</dbReference>
<keyword evidence="3 8" id="KW-1133">Transmembrane helix</keyword>
<dbReference type="PRINTS" id="PR00289">
    <property type="entry name" value="DISINTEGRIN"/>
</dbReference>
<dbReference type="Pfam" id="PF00200">
    <property type="entry name" value="Disintegrin"/>
    <property type="match status" value="1"/>
</dbReference>
<evidence type="ECO:0000256" key="5">
    <source>
        <dbReference type="ARBA" id="ARBA00023157"/>
    </source>
</evidence>
<evidence type="ECO:0000259" key="11">
    <source>
        <dbReference type="PROSITE" id="PS50215"/>
    </source>
</evidence>
<dbReference type="InterPro" id="IPR024079">
    <property type="entry name" value="MetalloPept_cat_dom_sf"/>
</dbReference>
<dbReference type="GO" id="GO:0008584">
    <property type="term" value="P:male gonad development"/>
    <property type="evidence" value="ECO:0007669"/>
    <property type="project" value="TreeGrafter"/>
</dbReference>
<keyword evidence="5 7" id="KW-1015">Disulfide bond</keyword>
<comment type="caution">
    <text evidence="7">Lacks conserved residue(s) required for the propagation of feature annotation.</text>
</comment>
<evidence type="ECO:0000256" key="6">
    <source>
        <dbReference type="PROSITE-ProRule" id="PRU00068"/>
    </source>
</evidence>
<dbReference type="GO" id="GO:0006508">
    <property type="term" value="P:proteolysis"/>
    <property type="evidence" value="ECO:0007669"/>
    <property type="project" value="InterPro"/>
</dbReference>
<keyword evidence="4 8" id="KW-0472">Membrane</keyword>
<sequence length="620" mass="69560">MSLSKAPRLAEGRVTLGAAVLLLGLWAVLAPVQCSQGRPSWRYISSELVIPRKELHRGKGVQTPGWLSYSLRFGGQRHVIHMRRKNLFWPGHLLLMTQDDQGALQMDYPFVPSDCYYLGYLEEIPFSMVTVDTCYGGLEGIMKLDDLAYEIKPLKDSERFEHVVSQIVADANATGPAYGPGHKEDRHPLFPEADVSVAPRSADRSLLFVGYLGRHYLILAIVSTQLIGRSFGLWYDGDNCYCMRRSTCLMAKYPALTDAFSDCSIGHWWNIVGLRGSCIFNTTVSYFNESLIKMRCGNYIVEDWEQCDCGSFKQCYSNKCCEYDCMLEEGATCNEGLCCTNCTYSEPGTLCRPIQNTCDLPEYCFGTTSQCPEDFYMQDGTPCTEEGYCYHGNCTDRTMHCREIFGRHAINAHDVCYTINRKANRFGHCTRNDRVLNYAACGEADIRCGRLQCSNVTHVPRLQEHVSFHQSKISGVWCWGVGSHYSPETTDVGHVRSGTPCAPERFCLNSACNARIDAITYDCPPKKCNHRGICNNRRNCHCHVGWEPPLCLKRGPGGSMDSGPSSRRIRSVKTSQASILYLKLVFGRIYTFIAALLFGVATNVKNVKTSRVKEVIVGDK</sequence>
<dbReference type="RefSeq" id="XP_007174286.1">
    <property type="nucleotide sequence ID" value="XM_007174224.1"/>
</dbReference>
<dbReference type="SUPFAM" id="SSF55486">
    <property type="entry name" value="Metalloproteases ('zincins'), catalytic domain"/>
    <property type="match status" value="1"/>
</dbReference>
<dbReference type="Gene3D" id="4.10.70.10">
    <property type="entry name" value="Disintegrin domain"/>
    <property type="match status" value="1"/>
</dbReference>
<accession>A0A383ZGS1</accession>
<comment type="subcellular location">
    <subcellularLocation>
        <location evidence="1">Membrane</location>
        <topology evidence="1">Single-pass membrane protein</topology>
    </subcellularLocation>
</comment>
<dbReference type="SUPFAM" id="SSF57552">
    <property type="entry name" value="Blood coagulation inhibitor (disintegrin)"/>
    <property type="match status" value="1"/>
</dbReference>
<evidence type="ECO:0000259" key="10">
    <source>
        <dbReference type="PROSITE" id="PS50214"/>
    </source>
</evidence>
<dbReference type="PROSITE" id="PS00427">
    <property type="entry name" value="DISINTEGRIN_1"/>
    <property type="match status" value="1"/>
</dbReference>
<evidence type="ECO:0000313" key="13">
    <source>
        <dbReference type="RefSeq" id="XP_007174286.1"/>
    </source>
</evidence>
<gene>
    <name evidence="13" type="primary">LOC103003745</name>
</gene>
<dbReference type="InterPro" id="IPR001762">
    <property type="entry name" value="Disintegrin_dom"/>
</dbReference>
<dbReference type="PROSITE" id="PS50214">
    <property type="entry name" value="DISINTEGRIN_2"/>
    <property type="match status" value="1"/>
</dbReference>
<dbReference type="PROSITE" id="PS01186">
    <property type="entry name" value="EGF_2"/>
    <property type="match status" value="1"/>
</dbReference>
<feature type="disulfide bond" evidence="7">
    <location>
        <begin position="542"/>
        <end position="551"/>
    </location>
</feature>
<organism evidence="12 13">
    <name type="scientific">Balaenoptera acutorostrata</name>
    <name type="common">Common minke whale</name>
    <name type="synonym">Balaena rostrata</name>
    <dbReference type="NCBI Taxonomy" id="9767"/>
    <lineage>
        <taxon>Eukaryota</taxon>
        <taxon>Metazoa</taxon>
        <taxon>Chordata</taxon>
        <taxon>Craniata</taxon>
        <taxon>Vertebrata</taxon>
        <taxon>Euteleostomi</taxon>
        <taxon>Mammalia</taxon>
        <taxon>Eutheria</taxon>
        <taxon>Laurasiatheria</taxon>
        <taxon>Artiodactyla</taxon>
        <taxon>Whippomorpha</taxon>
        <taxon>Cetacea</taxon>
        <taxon>Mysticeti</taxon>
        <taxon>Balaenopteridae</taxon>
        <taxon>Balaenoptera</taxon>
    </lineage>
</organism>
<dbReference type="Proteomes" id="UP001652580">
    <property type="component" value="Chromosome 20"/>
</dbReference>
<dbReference type="InterPro" id="IPR018358">
    <property type="entry name" value="Disintegrin_CS"/>
</dbReference>
<dbReference type="GO" id="GO:1990913">
    <property type="term" value="C:sperm head plasma membrane"/>
    <property type="evidence" value="ECO:0007669"/>
    <property type="project" value="TreeGrafter"/>
</dbReference>
<dbReference type="GO" id="GO:0004222">
    <property type="term" value="F:metalloendopeptidase activity"/>
    <property type="evidence" value="ECO:0007669"/>
    <property type="project" value="InterPro"/>
</dbReference>
<dbReference type="KEGG" id="bacu:103003745"/>
<evidence type="ECO:0000256" key="8">
    <source>
        <dbReference type="SAM" id="Phobius"/>
    </source>
</evidence>
<evidence type="ECO:0000313" key="12">
    <source>
        <dbReference type="Proteomes" id="UP001652580"/>
    </source>
</evidence>
<dbReference type="Pfam" id="PF08516">
    <property type="entry name" value="ADAM_CR"/>
    <property type="match status" value="1"/>
</dbReference>
<dbReference type="GeneID" id="103003745"/>
<dbReference type="InterPro" id="IPR001590">
    <property type="entry name" value="Peptidase_M12B"/>
</dbReference>
<keyword evidence="2 8" id="KW-0812">Transmembrane</keyword>
<feature type="domain" description="Disintegrin" evidence="10">
    <location>
        <begin position="293"/>
        <end position="379"/>
    </location>
</feature>
<keyword evidence="12" id="KW-1185">Reference proteome</keyword>
<feature type="domain" description="EGF-like" evidence="9">
    <location>
        <begin position="519"/>
        <end position="552"/>
    </location>
</feature>
<feature type="transmembrane region" description="Helical" evidence="8">
    <location>
        <begin position="580"/>
        <end position="601"/>
    </location>
</feature>
<evidence type="ECO:0000256" key="1">
    <source>
        <dbReference type="ARBA" id="ARBA00004167"/>
    </source>
</evidence>
<feature type="disulfide bond" evidence="6">
    <location>
        <begin position="351"/>
        <end position="371"/>
    </location>
</feature>
<dbReference type="PANTHER" id="PTHR11905:SF140">
    <property type="entry name" value="A DISINTEGRIN AND METALLOPEPTIDASE DOMAIN 6-RELATED"/>
    <property type="match status" value="1"/>
</dbReference>
<evidence type="ECO:0000256" key="7">
    <source>
        <dbReference type="PROSITE-ProRule" id="PRU00076"/>
    </source>
</evidence>
<evidence type="ECO:0000259" key="9">
    <source>
        <dbReference type="PROSITE" id="PS50026"/>
    </source>
</evidence>
<dbReference type="PROSITE" id="PS50026">
    <property type="entry name" value="EGF_3"/>
    <property type="match status" value="1"/>
</dbReference>
<dbReference type="AlphaFoldDB" id="A0A383ZGS1"/>
<dbReference type="SMART" id="SM00608">
    <property type="entry name" value="ACR"/>
    <property type="match status" value="1"/>
</dbReference>